<evidence type="ECO:0000256" key="1">
    <source>
        <dbReference type="SAM" id="SignalP"/>
    </source>
</evidence>
<accession>K5WZP8</accession>
<reference evidence="2 3" key="1">
    <citation type="journal article" date="2012" name="BMC Genomics">
        <title>Comparative genomics of the white-rot fungi, Phanerochaete carnosa and P. chrysosporium, to elucidate the genetic basis of the distinct wood types they colonize.</title>
        <authorList>
            <person name="Suzuki H."/>
            <person name="MacDonald J."/>
            <person name="Syed K."/>
            <person name="Salamov A."/>
            <person name="Hori C."/>
            <person name="Aerts A."/>
            <person name="Henrissat B."/>
            <person name="Wiebenga A."/>
            <person name="vanKuyk P.A."/>
            <person name="Barry K."/>
            <person name="Lindquist E."/>
            <person name="LaButti K."/>
            <person name="Lapidus A."/>
            <person name="Lucas S."/>
            <person name="Coutinho P."/>
            <person name="Gong Y."/>
            <person name="Samejima M."/>
            <person name="Mahadevan R."/>
            <person name="Abou-Zaid M."/>
            <person name="de Vries R.P."/>
            <person name="Igarashi K."/>
            <person name="Yadav J.S."/>
            <person name="Grigoriev I.V."/>
            <person name="Master E.R."/>
        </authorList>
    </citation>
    <scope>NUCLEOTIDE SEQUENCE [LARGE SCALE GENOMIC DNA]</scope>
    <source>
        <strain evidence="2 3">HHB-10118-sp</strain>
    </source>
</reference>
<evidence type="ECO:0000313" key="2">
    <source>
        <dbReference type="EMBL" id="EKM55987.1"/>
    </source>
</evidence>
<protein>
    <recommendedName>
        <fullName evidence="4">Cyanovirin-N domain-containing protein</fullName>
    </recommendedName>
</protein>
<feature type="chain" id="PRO_5003885907" description="Cyanovirin-N domain-containing protein" evidence="1">
    <location>
        <begin position="20"/>
        <end position="187"/>
    </location>
</feature>
<proteinExistence type="predicted"/>
<dbReference type="InParanoid" id="K5WZP8"/>
<keyword evidence="1" id="KW-0732">Signal</keyword>
<dbReference type="KEGG" id="pco:PHACADRAFT_209491"/>
<sequence length="187" mass="19614">MHVLRAVFSSALLLSGVLAVAVPSVPHCQNPRALDTTYIGRNNEVLVRQIACDSVPTSQVARAIEARQSTNACSEPTTTNCFTPAGGGPDPNDCQVIAGAISFNSQGDVLGDTFMLAPSGSAAVVSMSFQSCESFIVNQLGSNLTYCLTDWASTINNLAFNCQATQNAHGGNAVANDQSFFIQVQHS</sequence>
<dbReference type="OrthoDB" id="3226519at2759"/>
<dbReference type="HOGENOM" id="CLU_107676_0_0_1"/>
<name>K5WZP8_PHACS</name>
<dbReference type="EMBL" id="JH930472">
    <property type="protein sequence ID" value="EKM55987.1"/>
    <property type="molecule type" value="Genomic_DNA"/>
</dbReference>
<dbReference type="GeneID" id="18912854"/>
<feature type="signal peptide" evidence="1">
    <location>
        <begin position="1"/>
        <end position="19"/>
    </location>
</feature>
<gene>
    <name evidence="2" type="ORF">PHACADRAFT_209491</name>
</gene>
<dbReference type="AlphaFoldDB" id="K5WZP8"/>
<dbReference type="RefSeq" id="XP_007396291.1">
    <property type="nucleotide sequence ID" value="XM_007396229.1"/>
</dbReference>
<organism evidence="2 3">
    <name type="scientific">Phanerochaete carnosa (strain HHB-10118-sp)</name>
    <name type="common">White-rot fungus</name>
    <name type="synonym">Peniophora carnosa</name>
    <dbReference type="NCBI Taxonomy" id="650164"/>
    <lineage>
        <taxon>Eukaryota</taxon>
        <taxon>Fungi</taxon>
        <taxon>Dikarya</taxon>
        <taxon>Basidiomycota</taxon>
        <taxon>Agaricomycotina</taxon>
        <taxon>Agaricomycetes</taxon>
        <taxon>Polyporales</taxon>
        <taxon>Phanerochaetaceae</taxon>
        <taxon>Phanerochaete</taxon>
    </lineage>
</organism>
<dbReference type="Proteomes" id="UP000008370">
    <property type="component" value="Unassembled WGS sequence"/>
</dbReference>
<evidence type="ECO:0008006" key="4">
    <source>
        <dbReference type="Google" id="ProtNLM"/>
    </source>
</evidence>
<keyword evidence="3" id="KW-1185">Reference proteome</keyword>
<evidence type="ECO:0000313" key="3">
    <source>
        <dbReference type="Proteomes" id="UP000008370"/>
    </source>
</evidence>